<reference evidence="2 3" key="1">
    <citation type="submission" date="2019-09" db="EMBL/GenBank/DDBJ databases">
        <title>Draft genome sequence of Acinetobacter tandoii W4-4-4 isolated from environmental water sample.</title>
        <authorList>
            <person name="Wee S.K."/>
            <person name="Yan B."/>
            <person name="Mustaffa S.B."/>
            <person name="Yap E.P.H."/>
        </authorList>
    </citation>
    <scope>NUCLEOTIDE SEQUENCE [LARGE SCALE GENOMIC DNA]</scope>
    <source>
        <strain evidence="2 3">W4-4-4</strain>
    </source>
</reference>
<dbReference type="PANTHER" id="PTHR43617:SF2">
    <property type="entry name" value="UPF0039 PROTEIN SLL0451"/>
    <property type="match status" value="1"/>
</dbReference>
<dbReference type="CDD" id="cd04301">
    <property type="entry name" value="NAT_SF"/>
    <property type="match status" value="1"/>
</dbReference>
<dbReference type="Gene3D" id="3.40.630.30">
    <property type="match status" value="1"/>
</dbReference>
<dbReference type="PANTHER" id="PTHR43617">
    <property type="entry name" value="L-AMINO ACID N-ACETYLTRANSFERASE"/>
    <property type="match status" value="1"/>
</dbReference>
<dbReference type="EMBL" id="VXLD01000012">
    <property type="protein sequence ID" value="KAB1852764.1"/>
    <property type="molecule type" value="Genomic_DNA"/>
</dbReference>
<feature type="domain" description="N-acetyltransferase" evidence="1">
    <location>
        <begin position="8"/>
        <end position="155"/>
    </location>
</feature>
<dbReference type="InterPro" id="IPR050276">
    <property type="entry name" value="MshD_Acetyltransferase"/>
</dbReference>
<accession>A0A5N4W6T6</accession>
<dbReference type="InterPro" id="IPR000182">
    <property type="entry name" value="GNAT_dom"/>
</dbReference>
<name>A0A5N4W6T6_9GAMM</name>
<gene>
    <name evidence="2" type="ORF">F4W09_14350</name>
</gene>
<dbReference type="AlphaFoldDB" id="A0A5N4W6T6"/>
<protein>
    <submittedName>
        <fullName evidence="2">N-acetyltransferase</fullName>
    </submittedName>
</protein>
<dbReference type="Pfam" id="PF13508">
    <property type="entry name" value="Acetyltransf_7"/>
    <property type="match status" value="1"/>
</dbReference>
<comment type="caution">
    <text evidence="2">The sequence shown here is derived from an EMBL/GenBank/DDBJ whole genome shotgun (WGS) entry which is preliminary data.</text>
</comment>
<evidence type="ECO:0000313" key="2">
    <source>
        <dbReference type="EMBL" id="KAB1852764.1"/>
    </source>
</evidence>
<proteinExistence type="predicted"/>
<evidence type="ECO:0000259" key="1">
    <source>
        <dbReference type="PROSITE" id="PS51186"/>
    </source>
</evidence>
<organism evidence="2 3">
    <name type="scientific">Acinetobacter tandoii</name>
    <dbReference type="NCBI Taxonomy" id="202954"/>
    <lineage>
        <taxon>Bacteria</taxon>
        <taxon>Pseudomonadati</taxon>
        <taxon>Pseudomonadota</taxon>
        <taxon>Gammaproteobacteria</taxon>
        <taxon>Moraxellales</taxon>
        <taxon>Moraxellaceae</taxon>
        <taxon>Acinetobacter</taxon>
    </lineage>
</organism>
<dbReference type="InterPro" id="IPR016181">
    <property type="entry name" value="Acyl_CoA_acyltransferase"/>
</dbReference>
<dbReference type="Proteomes" id="UP000325788">
    <property type="component" value="Unassembled WGS sequence"/>
</dbReference>
<dbReference type="GO" id="GO:0016747">
    <property type="term" value="F:acyltransferase activity, transferring groups other than amino-acyl groups"/>
    <property type="evidence" value="ECO:0007669"/>
    <property type="project" value="InterPro"/>
</dbReference>
<dbReference type="PROSITE" id="PS51186">
    <property type="entry name" value="GNAT"/>
    <property type="match status" value="1"/>
</dbReference>
<keyword evidence="2" id="KW-0808">Transferase</keyword>
<sequence length="173" mass="19242">MQNKKSVWSVRAEQPEDVDHIEDLTIKAFESAIYSDHHEQFILRALRQSGQLSISLVAELDGQIIGHVAISPVRISSGKEGWYGLGPVSVLPEFQRQGIGRDLIETALAQLKKQQAKGCVVLGEPDYYARFGFRPLSLLVLEGVPAEYFQALTFENEIPQGNVQYHASFNATS</sequence>
<dbReference type="SUPFAM" id="SSF55729">
    <property type="entry name" value="Acyl-CoA N-acyltransferases (Nat)"/>
    <property type="match status" value="1"/>
</dbReference>
<dbReference type="RefSeq" id="WP_044739786.1">
    <property type="nucleotide sequence ID" value="NZ_VXLD01000012.1"/>
</dbReference>
<evidence type="ECO:0000313" key="3">
    <source>
        <dbReference type="Proteomes" id="UP000325788"/>
    </source>
</evidence>